<dbReference type="PANTHER" id="PTHR33886">
    <property type="entry name" value="UNSATURATED RHAMNOGALACTURONAN HYDROLASE (EUROFUNG)"/>
    <property type="match status" value="1"/>
</dbReference>
<reference evidence="2 3" key="1">
    <citation type="submission" date="2018-08" db="EMBL/GenBank/DDBJ databases">
        <title>A genome reference for cultivated species of the human gut microbiota.</title>
        <authorList>
            <person name="Zou Y."/>
            <person name="Xue W."/>
            <person name="Luo G."/>
        </authorList>
    </citation>
    <scope>NUCLEOTIDE SEQUENCE [LARGE SCALE GENOMIC DNA]</scope>
    <source>
        <strain evidence="2 3">TF05-11AC</strain>
    </source>
</reference>
<dbReference type="GO" id="GO:0016787">
    <property type="term" value="F:hydrolase activity"/>
    <property type="evidence" value="ECO:0007669"/>
    <property type="project" value="UniProtKB-KW"/>
</dbReference>
<dbReference type="Proteomes" id="UP000261257">
    <property type="component" value="Unassembled WGS sequence"/>
</dbReference>
<dbReference type="EMBL" id="QSSQ01000043">
    <property type="protein sequence ID" value="RGL95945.1"/>
    <property type="molecule type" value="Genomic_DNA"/>
</dbReference>
<dbReference type="RefSeq" id="WP_117623721.1">
    <property type="nucleotide sequence ID" value="NZ_QRQF01000040.1"/>
</dbReference>
<evidence type="ECO:0000313" key="3">
    <source>
        <dbReference type="Proteomes" id="UP000261257"/>
    </source>
</evidence>
<proteinExistence type="predicted"/>
<name>A0A3E4TV06_9FIRM</name>
<dbReference type="InterPro" id="IPR012341">
    <property type="entry name" value="6hp_glycosidase-like_sf"/>
</dbReference>
<dbReference type="AlphaFoldDB" id="A0A3E4TV06"/>
<dbReference type="InterPro" id="IPR008928">
    <property type="entry name" value="6-hairpin_glycosidase_sf"/>
</dbReference>
<sequence>MVSKSVLEEKLNLVTERMLSLKSNGMKEKYPISLIDIQCWEWPQGVGLFGLYKYYRMSERQDILDFLINWYDRHLKAGIPERNVNTTSPMLTLTYLYERTHNELYLEFIKDWADWIMKDKKLIRTGDGCFQHMITGDPNDNEILIDTLFMTVLFLARAGRILNRSDYMEEAGYQILSHIKYLLNKQEGLFCHGFNFARNDNYGGILWGRGNCWYTIVVMELIQESEIDGALKRFLLNVYENQVKALKRYADKETGLWHTVINDESSYIELSASSAFLNGIMMGVRLGILNRTEFQGLIEKAMDGLLTYIAEDGTVLGVSYGTPIGMTSDFYKEIPCCPMTYGQALMILALQEAMEPFWQ</sequence>
<dbReference type="GO" id="GO:0005975">
    <property type="term" value="P:carbohydrate metabolic process"/>
    <property type="evidence" value="ECO:0007669"/>
    <property type="project" value="InterPro"/>
</dbReference>
<evidence type="ECO:0000256" key="1">
    <source>
        <dbReference type="ARBA" id="ARBA00022801"/>
    </source>
</evidence>
<dbReference type="Pfam" id="PF07470">
    <property type="entry name" value="Glyco_hydro_88"/>
    <property type="match status" value="1"/>
</dbReference>
<organism evidence="2 3">
    <name type="scientific">Hungatella hathewayi</name>
    <dbReference type="NCBI Taxonomy" id="154046"/>
    <lineage>
        <taxon>Bacteria</taxon>
        <taxon>Bacillati</taxon>
        <taxon>Bacillota</taxon>
        <taxon>Clostridia</taxon>
        <taxon>Lachnospirales</taxon>
        <taxon>Lachnospiraceae</taxon>
        <taxon>Hungatella</taxon>
    </lineage>
</organism>
<accession>A0A3E4TV06</accession>
<dbReference type="PANTHER" id="PTHR33886:SF8">
    <property type="entry name" value="UNSATURATED RHAMNOGALACTURONAN HYDROLASE (EUROFUNG)"/>
    <property type="match status" value="1"/>
</dbReference>
<keyword evidence="1 2" id="KW-0378">Hydrolase</keyword>
<dbReference type="SUPFAM" id="SSF48208">
    <property type="entry name" value="Six-hairpin glycosidases"/>
    <property type="match status" value="1"/>
</dbReference>
<dbReference type="InterPro" id="IPR010905">
    <property type="entry name" value="Glyco_hydro_88"/>
</dbReference>
<gene>
    <name evidence="2" type="ORF">DXC39_27405</name>
</gene>
<evidence type="ECO:0000313" key="2">
    <source>
        <dbReference type="EMBL" id="RGL95945.1"/>
    </source>
</evidence>
<dbReference type="Gene3D" id="1.50.10.10">
    <property type="match status" value="1"/>
</dbReference>
<comment type="caution">
    <text evidence="2">The sequence shown here is derived from an EMBL/GenBank/DDBJ whole genome shotgun (WGS) entry which is preliminary data.</text>
</comment>
<protein>
    <submittedName>
        <fullName evidence="2">Glycoside hydrolase family 105 protein</fullName>
    </submittedName>
</protein>
<dbReference type="InterPro" id="IPR052043">
    <property type="entry name" value="PolySaccharide_Degr_Enz"/>
</dbReference>